<dbReference type="PROSITE" id="PS51186">
    <property type="entry name" value="GNAT"/>
    <property type="match status" value="1"/>
</dbReference>
<dbReference type="SUPFAM" id="SSF55729">
    <property type="entry name" value="Acyl-CoA N-acyltransferases (Nat)"/>
    <property type="match status" value="1"/>
</dbReference>
<evidence type="ECO:0000313" key="3">
    <source>
        <dbReference type="Proteomes" id="UP001652394"/>
    </source>
</evidence>
<name>A0ABT2TCK5_9FIRM</name>
<evidence type="ECO:0000259" key="1">
    <source>
        <dbReference type="PROSITE" id="PS51186"/>
    </source>
</evidence>
<dbReference type="EMBL" id="JAOQJX010000014">
    <property type="protein sequence ID" value="MCU6747967.1"/>
    <property type="molecule type" value="Genomic_DNA"/>
</dbReference>
<dbReference type="Gene3D" id="3.40.630.30">
    <property type="match status" value="1"/>
</dbReference>
<protein>
    <submittedName>
        <fullName evidence="2">GNAT family N-acetyltransferase</fullName>
    </submittedName>
</protein>
<dbReference type="RefSeq" id="WP_059068176.1">
    <property type="nucleotide sequence ID" value="NZ_JAOQJX010000014.1"/>
</dbReference>
<dbReference type="InterPro" id="IPR016181">
    <property type="entry name" value="Acyl_CoA_acyltransferase"/>
</dbReference>
<reference evidence="2 3" key="1">
    <citation type="journal article" date="2021" name="ISME Commun">
        <title>Automated analysis of genomic sequences facilitates high-throughput and comprehensive description of bacteria.</title>
        <authorList>
            <person name="Hitch T.C.A."/>
        </authorList>
    </citation>
    <scope>NUCLEOTIDE SEQUENCE [LARGE SCALE GENOMIC DNA]</scope>
    <source>
        <strain evidence="2 3">H2_18</strain>
    </source>
</reference>
<sequence>MKIRKSTMDDLSSIQNLYEKARYFMSTHGNPSQWGSTYPEPELIKKDIETEHSYVCETDKCIVAVFYYNEGEDHTYQNIYNGKWINTAPYGVVHRITSDGTVKGAASFCLDWAFKKCRNLKIDTHKDNQIMQHLLEKNGFTYCGIIYTDDGTKRLAYQKC</sequence>
<proteinExistence type="predicted"/>
<organism evidence="2 3">
    <name type="scientific">Faecalicatena acetigenes</name>
    <dbReference type="NCBI Taxonomy" id="2981790"/>
    <lineage>
        <taxon>Bacteria</taxon>
        <taxon>Bacillati</taxon>
        <taxon>Bacillota</taxon>
        <taxon>Clostridia</taxon>
        <taxon>Lachnospirales</taxon>
        <taxon>Lachnospiraceae</taxon>
        <taxon>Faecalicatena</taxon>
    </lineage>
</organism>
<gene>
    <name evidence="2" type="ORF">OCV51_09940</name>
</gene>
<dbReference type="Proteomes" id="UP001652394">
    <property type="component" value="Unassembled WGS sequence"/>
</dbReference>
<feature type="domain" description="N-acetyltransferase" evidence="1">
    <location>
        <begin position="1"/>
        <end position="160"/>
    </location>
</feature>
<keyword evidence="3" id="KW-1185">Reference proteome</keyword>
<comment type="caution">
    <text evidence="2">The sequence shown here is derived from an EMBL/GenBank/DDBJ whole genome shotgun (WGS) entry which is preliminary data.</text>
</comment>
<dbReference type="InterPro" id="IPR000182">
    <property type="entry name" value="GNAT_dom"/>
</dbReference>
<accession>A0ABT2TCK5</accession>
<evidence type="ECO:0000313" key="2">
    <source>
        <dbReference type="EMBL" id="MCU6747967.1"/>
    </source>
</evidence>